<keyword evidence="3" id="KW-1185">Reference proteome</keyword>
<dbReference type="STRING" id="1447883.A0A2B7XRW9"/>
<gene>
    <name evidence="2" type="ORF">AJ80_07077</name>
</gene>
<evidence type="ECO:0000313" key="2">
    <source>
        <dbReference type="EMBL" id="PGH11511.1"/>
    </source>
</evidence>
<reference evidence="2 3" key="1">
    <citation type="submission" date="2017-10" db="EMBL/GenBank/DDBJ databases">
        <title>Comparative genomics in systemic dimorphic fungi from Ajellomycetaceae.</title>
        <authorList>
            <person name="Munoz J.F."/>
            <person name="Mcewen J.G."/>
            <person name="Clay O.K."/>
            <person name="Cuomo C.A."/>
        </authorList>
    </citation>
    <scope>NUCLEOTIDE SEQUENCE [LARGE SCALE GENOMIC DNA]</scope>
    <source>
        <strain evidence="2 3">UAMH7299</strain>
    </source>
</reference>
<dbReference type="SUPFAM" id="SSF55874">
    <property type="entry name" value="ATPase domain of HSP90 chaperone/DNA topoisomerase II/histidine kinase"/>
    <property type="match status" value="2"/>
</dbReference>
<comment type="caution">
    <text evidence="2">The sequence shown here is derived from an EMBL/GenBank/DDBJ whole genome shotgun (WGS) entry which is preliminary data.</text>
</comment>
<dbReference type="PROSITE" id="PS50097">
    <property type="entry name" value="BTB"/>
    <property type="match status" value="1"/>
</dbReference>
<dbReference type="Pfam" id="PF00651">
    <property type="entry name" value="BTB"/>
    <property type="match status" value="1"/>
</dbReference>
<dbReference type="PANTHER" id="PTHR15600:SF42">
    <property type="entry name" value="SACSIN"/>
    <property type="match status" value="1"/>
</dbReference>
<dbReference type="InterPro" id="IPR000210">
    <property type="entry name" value="BTB/POZ_dom"/>
</dbReference>
<dbReference type="SUPFAM" id="SSF54695">
    <property type="entry name" value="POZ domain"/>
    <property type="match status" value="1"/>
</dbReference>
<dbReference type="InterPro" id="IPR058210">
    <property type="entry name" value="SACS/Nov_dom"/>
</dbReference>
<dbReference type="SMART" id="SM00225">
    <property type="entry name" value="BTB"/>
    <property type="match status" value="1"/>
</dbReference>
<protein>
    <recommendedName>
        <fullName evidence="1">BTB domain-containing protein</fullName>
    </recommendedName>
</protein>
<dbReference type="EMBL" id="PDNA01000131">
    <property type="protein sequence ID" value="PGH11511.1"/>
    <property type="molecule type" value="Genomic_DNA"/>
</dbReference>
<dbReference type="Pfam" id="PF25794">
    <property type="entry name" value="SACS"/>
    <property type="match status" value="2"/>
</dbReference>
<name>A0A2B7XRW9_POLH7</name>
<dbReference type="InterPro" id="IPR036890">
    <property type="entry name" value="HATPase_C_sf"/>
</dbReference>
<dbReference type="CDD" id="cd18186">
    <property type="entry name" value="BTB_POZ_ZBTB_KLHL-like"/>
    <property type="match status" value="1"/>
</dbReference>
<organism evidence="2 3">
    <name type="scientific">Polytolypa hystricis (strain UAMH7299)</name>
    <dbReference type="NCBI Taxonomy" id="1447883"/>
    <lineage>
        <taxon>Eukaryota</taxon>
        <taxon>Fungi</taxon>
        <taxon>Dikarya</taxon>
        <taxon>Ascomycota</taxon>
        <taxon>Pezizomycotina</taxon>
        <taxon>Eurotiomycetes</taxon>
        <taxon>Eurotiomycetidae</taxon>
        <taxon>Onygenales</taxon>
        <taxon>Onygenales incertae sedis</taxon>
        <taxon>Polytolypa</taxon>
    </lineage>
</organism>
<dbReference type="Gene3D" id="3.30.565.10">
    <property type="entry name" value="Histidine kinase-like ATPase, C-terminal domain"/>
    <property type="match status" value="1"/>
</dbReference>
<evidence type="ECO:0000313" key="3">
    <source>
        <dbReference type="Proteomes" id="UP000224634"/>
    </source>
</evidence>
<dbReference type="Proteomes" id="UP000224634">
    <property type="component" value="Unassembled WGS sequence"/>
</dbReference>
<sequence>MPRAAGSSAQYQPITTTLRNILKDYPPQTCLRELLQNADDSGATEVEFVLDTSQNACDKSMLIDPFLIGYQGPALLARNNRPFTLEDISSLCKVGDSGKLDDATVTGKFGRGFNSVYHWTDGPSIYSENRLVFQDPHRFWSDGGAYYMTTEDLDDEEDPQCRHAKTHLDAFKCFRFDPSLPYEGTIIRIPLRTEEQANITKIGEPNKSIDVDEIRRFLEEFAVELSDAGLLFLKNIMSVVIRVDEEVISRTEILDANGSVTTARKELIRHMGKREEFSVGFEVDIQHAVNDEEPQVTRYAVQHQFSNPPPDDTLVTWAARNKLFPWVAVAASVSSFSNSRRGPKPLFSTLRLRQMVEQPVYLHGLWAITPDRDHLAFSPEAERWNNFMFEKVVTAWLRILSSRAKSSPAEEKFSLWPGHINSATDPTSSIHDILVDQAIQQGLPIWNSYETCVGFQDALFDRESARHGKYGSHFAAVGVPVVYLPEDVFDRATHSPQMRLLTPSAVVDFLISSNKALETVGPKTRLGLLEYCLPSNQFAQLGSLPLWPAMDGTFIILGITVTFLPRDINELNLFAFAQPSETIDIRCLAGSVLSHFNAHQSQLYSETFLRFRRIDDLANDWPMLYALPTPEENTLYPVRMEEYENVLIQIWKWIYERREKSGVHAAQAQISVLPDDLHIVPIRGGRIRKLRPGNQAPATLLVRSENPLVNLLNRIADSAPGSVTLLDTEALQPEGVQFVGWCMLSMPSVRIYDANSVSGLLDFLTRARNHLYGLPTDDVEDIWARITSLAESLSYKADTLEIAKKLRLLPIFPLAIGTLEQRARKSEIQVEWSHLDPTETYISIGDLPAVPQHDGVRFVHLKNADMKRSAVKFGLVQVLSTEDLFEQYVVPAIEQKTTASSSTKRLLSHVLKCSPILSPTWKTKLGKFPIIRTQSGDGCGKGTKPIEELFDPTARCFNDLFFPDEEVFPVNNIFDENKSLFWECGLRKELTSNIILDRIKYYSDCDAEPEDLIALVNCLVAQCTLKTKDLQDRSLLRQIQSIKWLPAHRGDTLALLEPNMCRPQEDAKLVGHVLSLTDLDVSSGWRKVLGWDTSIDIKVLLDQLRASLELKTGLPEVQAVLRYLNLWHDPDAFIPTLRNLKCIPGRDELLYSPNSIFSTCGPRVSSLSPYLGVLDEKSVPVSLVKDLNIKELPSLHDLLNVQKQLVSSGSPLSARDLTVALAVLDLASIYPTESLVELMGPDERCFLVNIAELTQRPSSKAYLGTSANIRFAHRRISIETLERLDISTAQDRDFNDDDAFEPYEDLVTVIEDCISRYPIGSTFTEFLANAEDSGASKICWIVDSRPDPADCANKDLQDVMVPALSVYNNRVFTEKDFNGLLHVGIGSKRSDEISIGSYGRGVLTMYHFTDTPMIVSGSTFLILDPLGTCLPRRGTKGANRRFTGLKLSLSRARHRFGDLLSLFNGIFGYSSDLDEFEGTIFRFPLRKANRSGPSIDGTKTLALNDVQKCLDTYSETAKISLLFLSEIKLIDCRIIGQTHTGRVWAVTADRKPVQDSSMIEVSVRHRVKLGSTEYRATQWLVAISNEEPPPNILVPKRKKKKLITFGVAAPRKLTPSQNHSIFCGLPTKFSSGLPVSVHATFALSSDRREIPFDKFSRSDEVAWNKWLVSDCLPKFYLKFLEEAHQVYTWRILSLWPSHKVKNNEISQAVVDGFWNLFQKEESRDVPIFPCAIRTSGHCFVSMKDAWFDFLPDRNASALRSFLSNFYPGLVRLPSHLRESFTATIPQDEYKTVNSSALCSLFKHEDHCIILERTLNEYKAQKPGSEIEFWNHLLACMIPEGKYESIEEMDELAALLDGCRVLPLLNGKLGRLCKVAPNLSTTWCLLGKEKETELFSFASDLLVDGSFLHVQDSLGRFSAGRFSVTFNIRPITLDDIGTLLAHDGCPVKSVSTDSKAWLQRLWSTYLSTELRLQHAAIERDRKVKAKRILQKVLQEHGLLSSPIYLAEDEGVERFISHETFKVEGIVKPDNQQEASMCSKLPMLLLISPDYAPQYLRIEEPNLHSVKSFRRFLKCLMNIDGKSPGGIELFLRMHLKLDEFKVLRETVFRFLCKKIKPLDLAFLRKFPLLPYVGRTDSGKVTKMITAQDAKLCWESMLHPWVTDREKWVSVQPSANDLTPLRHLGLTPVSIDKIWGATCKDLPPPGTLLSDDLLQKYYRFLHELRTLKLKFSFHPIAVNRIGRLCIPNTLFEASDPLFVAAFRKDPTKFLHPTVSPALLNWQKVGLRHWNRFSHISPLDYTACIQAMKDRLPDFLDGNDSDFLSDCAVVTQVVNVASNYSNNVERALSLAVEKAELFETMAAPNDIVYRRQRMKELVDEQLTLSPSLAGRKKFMSISWSQAPFLKLEPNEYVYQHYASNGHPSVDALLDHLQFLVAIRESVPENEISLYLRDIQDTYSALQEYYSSQFSPSHGLRTLDVWFNFETADVDMISKQDLEGSLLSADRLCFRCPIDPEPLKYVRPFLTPYEKLLTALGCQIVKQPPLQLMNNPDGNISFAEGTIAAINDFRDSGSFFDIELRALDKNGIERTIPAHSLILVASSKFFKEHYKKEWKKDSILLEEISFEILSLVVDFLYRGLVTLPTVSSAENTEAIADKLDHCLDLLHAAHFLVIPRLHNTVETSILKHAGEFIRPDNVRELLSIAEAYESTRFKDHCIQFQTMNEGIVDRCEQLGEESISKVE</sequence>
<dbReference type="PANTHER" id="PTHR15600">
    <property type="entry name" value="SACSIN"/>
    <property type="match status" value="1"/>
</dbReference>
<feature type="domain" description="BTB" evidence="1">
    <location>
        <begin position="2571"/>
        <end position="2640"/>
    </location>
</feature>
<dbReference type="GO" id="GO:0030544">
    <property type="term" value="F:Hsp70 protein binding"/>
    <property type="evidence" value="ECO:0007669"/>
    <property type="project" value="TreeGrafter"/>
</dbReference>
<dbReference type="OrthoDB" id="1262810at2759"/>
<dbReference type="Gene3D" id="3.30.710.10">
    <property type="entry name" value="Potassium Channel Kv1.1, Chain A"/>
    <property type="match status" value="1"/>
</dbReference>
<dbReference type="InterPro" id="IPR052972">
    <property type="entry name" value="Sacsin_chaperone_reg"/>
</dbReference>
<proteinExistence type="predicted"/>
<evidence type="ECO:0000259" key="1">
    <source>
        <dbReference type="PROSITE" id="PS50097"/>
    </source>
</evidence>
<accession>A0A2B7XRW9</accession>
<dbReference type="NCBIfam" id="NF047352">
    <property type="entry name" value="P_loop_sacsin"/>
    <property type="match status" value="1"/>
</dbReference>
<dbReference type="InterPro" id="IPR011333">
    <property type="entry name" value="SKP1/BTB/POZ_sf"/>
</dbReference>